<feature type="compositionally biased region" description="Basic and acidic residues" evidence="4">
    <location>
        <begin position="312"/>
        <end position="328"/>
    </location>
</feature>
<dbReference type="InterPro" id="IPR018060">
    <property type="entry name" value="HTH_AraC"/>
</dbReference>
<keyword evidence="7" id="KW-1185">Reference proteome</keyword>
<name>A0A7G1NXG9_9ACTN</name>
<dbReference type="InterPro" id="IPR032783">
    <property type="entry name" value="AraC_lig"/>
</dbReference>
<gene>
    <name evidence="6" type="ORF">GCM10017557_29920</name>
</gene>
<dbReference type="InterPro" id="IPR018062">
    <property type="entry name" value="HTH_AraC-typ_CS"/>
</dbReference>
<dbReference type="SMART" id="SM00342">
    <property type="entry name" value="HTH_ARAC"/>
    <property type="match status" value="1"/>
</dbReference>
<keyword evidence="3" id="KW-0804">Transcription</keyword>
<dbReference type="InterPro" id="IPR009057">
    <property type="entry name" value="Homeodomain-like_sf"/>
</dbReference>
<dbReference type="EMBL" id="AP023440">
    <property type="protein sequence ID" value="BCL28133.1"/>
    <property type="molecule type" value="Genomic_DNA"/>
</dbReference>
<dbReference type="Gene3D" id="1.10.10.60">
    <property type="entry name" value="Homeodomain-like"/>
    <property type="match status" value="2"/>
</dbReference>
<evidence type="ECO:0000256" key="1">
    <source>
        <dbReference type="ARBA" id="ARBA00023015"/>
    </source>
</evidence>
<protein>
    <submittedName>
        <fullName evidence="6">AraC family transcriptional regulator</fullName>
    </submittedName>
</protein>
<evidence type="ECO:0000259" key="5">
    <source>
        <dbReference type="PROSITE" id="PS01124"/>
    </source>
</evidence>
<dbReference type="InterPro" id="IPR050204">
    <property type="entry name" value="AraC_XylS_family_regulators"/>
</dbReference>
<dbReference type="SUPFAM" id="SSF46689">
    <property type="entry name" value="Homeodomain-like"/>
    <property type="match status" value="2"/>
</dbReference>
<feature type="domain" description="HTH araC/xylS-type" evidence="5">
    <location>
        <begin position="204"/>
        <end position="302"/>
    </location>
</feature>
<dbReference type="AlphaFoldDB" id="A0A7G1NXG9"/>
<feature type="region of interest" description="Disordered" evidence="4">
    <location>
        <begin position="305"/>
        <end position="328"/>
    </location>
</feature>
<proteinExistence type="predicted"/>
<dbReference type="PROSITE" id="PS00041">
    <property type="entry name" value="HTH_ARAC_FAMILY_1"/>
    <property type="match status" value="1"/>
</dbReference>
<dbReference type="PANTHER" id="PTHR46796:SF13">
    <property type="entry name" value="HTH-TYPE TRANSCRIPTIONAL ACTIVATOR RHAS"/>
    <property type="match status" value="1"/>
</dbReference>
<reference evidence="6 7" key="1">
    <citation type="journal article" date="2014" name="Int. J. Syst. Evol. Microbiol.">
        <title>Complete genome sequence of Corynebacterium casei LMG S-19264T (=DSM 44701T), isolated from a smear-ripened cheese.</title>
        <authorList>
            <consortium name="US DOE Joint Genome Institute (JGI-PGF)"/>
            <person name="Walter F."/>
            <person name="Albersmeier A."/>
            <person name="Kalinowski J."/>
            <person name="Ruckert C."/>
        </authorList>
    </citation>
    <scope>NUCLEOTIDE SEQUENCE [LARGE SCALE GENOMIC DNA]</scope>
    <source>
        <strain evidence="6 7">JCM 4677</strain>
    </source>
</reference>
<dbReference type="Pfam" id="PF12833">
    <property type="entry name" value="HTH_18"/>
    <property type="match status" value="1"/>
</dbReference>
<dbReference type="PROSITE" id="PS01124">
    <property type="entry name" value="HTH_ARAC_FAMILY_2"/>
    <property type="match status" value="1"/>
</dbReference>
<evidence type="ECO:0000313" key="6">
    <source>
        <dbReference type="EMBL" id="BCL28133.1"/>
    </source>
</evidence>
<dbReference type="GO" id="GO:0043565">
    <property type="term" value="F:sequence-specific DNA binding"/>
    <property type="evidence" value="ECO:0007669"/>
    <property type="project" value="InterPro"/>
</dbReference>
<keyword evidence="1" id="KW-0805">Transcription regulation</keyword>
<dbReference type="Proteomes" id="UP000516444">
    <property type="component" value="Chromosome"/>
</dbReference>
<evidence type="ECO:0000313" key="7">
    <source>
        <dbReference type="Proteomes" id="UP000516444"/>
    </source>
</evidence>
<evidence type="ECO:0000256" key="4">
    <source>
        <dbReference type="SAM" id="MobiDB-lite"/>
    </source>
</evidence>
<dbReference type="GO" id="GO:0003700">
    <property type="term" value="F:DNA-binding transcription factor activity"/>
    <property type="evidence" value="ECO:0007669"/>
    <property type="project" value="InterPro"/>
</dbReference>
<dbReference type="OrthoDB" id="241790at2"/>
<dbReference type="KEGG" id="sgm:GCM10017557_29920"/>
<accession>A0A7G1NXG9</accession>
<evidence type="ECO:0000256" key="3">
    <source>
        <dbReference type="ARBA" id="ARBA00023163"/>
    </source>
</evidence>
<keyword evidence="2" id="KW-0238">DNA-binding</keyword>
<dbReference type="RefSeq" id="WP_063792854.1">
    <property type="nucleotide sequence ID" value="NZ_AP023440.1"/>
</dbReference>
<evidence type="ECO:0000256" key="2">
    <source>
        <dbReference type="ARBA" id="ARBA00023125"/>
    </source>
</evidence>
<organism evidence="6 7">
    <name type="scientific">Streptomyces aurantiacus</name>
    <dbReference type="NCBI Taxonomy" id="47760"/>
    <lineage>
        <taxon>Bacteria</taxon>
        <taxon>Bacillati</taxon>
        <taxon>Actinomycetota</taxon>
        <taxon>Actinomycetes</taxon>
        <taxon>Kitasatosporales</taxon>
        <taxon>Streptomycetaceae</taxon>
        <taxon>Streptomyces</taxon>
        <taxon>Streptomyces aurantiacus group</taxon>
    </lineage>
</organism>
<dbReference type="Pfam" id="PF12852">
    <property type="entry name" value="Cupin_6"/>
    <property type="match status" value="1"/>
</dbReference>
<sequence>MDLVSDVIRSVRVGRVGARLIRPSNSQGLRFPTFAGSGFHIIVEGTCWLVTEDKDPVALMPGDVVLTSSGAAHGLSHAPCAIDDLPPFPAASPAPPIPPTQGPSDFAFLCGTYQLAHGRTPQYLRALPDLIVVSTDHGRPGRPGQHAEMRSLIGLLRAEVSGSRMGTGAALPALIDLVLVHVLRQWHEQGDAGGWPRTDDPAIASALRAIHDNPRRQWTVDLLSDAAGMTRAVFTRRFATTVGQPPMSYLIGWRLGLGARLLRETDATLAAIAREVGYSTEFAFSGAFRREYGVSPTGFRRSPAAFRTGADTFREPAEGDGRAPRARA</sequence>
<dbReference type="PANTHER" id="PTHR46796">
    <property type="entry name" value="HTH-TYPE TRANSCRIPTIONAL ACTIVATOR RHAS-RELATED"/>
    <property type="match status" value="1"/>
</dbReference>